<dbReference type="InterPro" id="IPR058348">
    <property type="entry name" value="DUF8035"/>
</dbReference>
<feature type="compositionally biased region" description="Polar residues" evidence="1">
    <location>
        <begin position="405"/>
        <end position="418"/>
    </location>
</feature>
<name>A0AA38R7P7_9PEZI</name>
<reference evidence="3" key="1">
    <citation type="submission" date="2022-07" db="EMBL/GenBank/DDBJ databases">
        <title>Fungi with potential for degradation of polypropylene.</title>
        <authorList>
            <person name="Gostincar C."/>
        </authorList>
    </citation>
    <scope>NUCLEOTIDE SEQUENCE</scope>
    <source>
        <strain evidence="3">EXF-13287</strain>
    </source>
</reference>
<organism evidence="3 4">
    <name type="scientific">Coniochaeta hoffmannii</name>
    <dbReference type="NCBI Taxonomy" id="91930"/>
    <lineage>
        <taxon>Eukaryota</taxon>
        <taxon>Fungi</taxon>
        <taxon>Dikarya</taxon>
        <taxon>Ascomycota</taxon>
        <taxon>Pezizomycotina</taxon>
        <taxon>Sordariomycetes</taxon>
        <taxon>Sordariomycetidae</taxon>
        <taxon>Coniochaetales</taxon>
        <taxon>Coniochaetaceae</taxon>
        <taxon>Coniochaeta</taxon>
    </lineage>
</organism>
<gene>
    <name evidence="3" type="ORF">NKR19_g10090</name>
</gene>
<evidence type="ECO:0000256" key="1">
    <source>
        <dbReference type="SAM" id="MobiDB-lite"/>
    </source>
</evidence>
<feature type="compositionally biased region" description="Polar residues" evidence="1">
    <location>
        <begin position="446"/>
        <end position="456"/>
    </location>
</feature>
<feature type="compositionally biased region" description="Pro residues" evidence="1">
    <location>
        <begin position="310"/>
        <end position="322"/>
    </location>
</feature>
<feature type="region of interest" description="Disordered" evidence="1">
    <location>
        <begin position="578"/>
        <end position="613"/>
    </location>
</feature>
<dbReference type="PANTHER" id="PTHR42081:SF2">
    <property type="entry name" value="NIPPED-B-LIKE PROTEIN B"/>
    <property type="match status" value="1"/>
</dbReference>
<feature type="compositionally biased region" description="Low complexity" evidence="1">
    <location>
        <begin position="356"/>
        <end position="367"/>
    </location>
</feature>
<keyword evidence="4" id="KW-1185">Reference proteome</keyword>
<dbReference type="Proteomes" id="UP001174691">
    <property type="component" value="Unassembled WGS sequence"/>
</dbReference>
<dbReference type="EMBL" id="JANBVN010000291">
    <property type="protein sequence ID" value="KAJ9129990.1"/>
    <property type="molecule type" value="Genomic_DNA"/>
</dbReference>
<evidence type="ECO:0000313" key="4">
    <source>
        <dbReference type="Proteomes" id="UP001174691"/>
    </source>
</evidence>
<feature type="region of interest" description="Disordered" evidence="1">
    <location>
        <begin position="248"/>
        <end position="369"/>
    </location>
</feature>
<dbReference type="AlphaFoldDB" id="A0AA38R7P7"/>
<feature type="non-terminal residue" evidence="3">
    <location>
        <position position="613"/>
    </location>
</feature>
<protein>
    <submittedName>
        <fullName evidence="3">Nipped-B-like protein B</fullName>
    </submittedName>
</protein>
<feature type="compositionally biased region" description="Pro residues" evidence="1">
    <location>
        <begin position="494"/>
        <end position="509"/>
    </location>
</feature>
<feature type="compositionally biased region" description="Polar residues" evidence="1">
    <location>
        <begin position="326"/>
        <end position="348"/>
    </location>
</feature>
<dbReference type="PANTHER" id="PTHR42081">
    <property type="entry name" value="ZINC FINGER PROTEIN DHHC DOMAIN CONTAINING PROTEIN"/>
    <property type="match status" value="1"/>
</dbReference>
<comment type="caution">
    <text evidence="3">The sequence shown here is derived from an EMBL/GenBank/DDBJ whole genome shotgun (WGS) entry which is preliminary data.</text>
</comment>
<feature type="compositionally biased region" description="Low complexity" evidence="1">
    <location>
        <begin position="467"/>
        <end position="480"/>
    </location>
</feature>
<feature type="region of interest" description="Disordered" evidence="1">
    <location>
        <begin position="104"/>
        <end position="131"/>
    </location>
</feature>
<evidence type="ECO:0000313" key="3">
    <source>
        <dbReference type="EMBL" id="KAJ9129990.1"/>
    </source>
</evidence>
<feature type="domain" description="DUF8035" evidence="2">
    <location>
        <begin position="532"/>
        <end position="586"/>
    </location>
</feature>
<feature type="compositionally biased region" description="Basic and acidic residues" evidence="1">
    <location>
        <begin position="290"/>
        <end position="306"/>
    </location>
</feature>
<evidence type="ECO:0000259" key="2">
    <source>
        <dbReference type="Pfam" id="PF26118"/>
    </source>
</evidence>
<dbReference type="Pfam" id="PF26118">
    <property type="entry name" value="DUF8035"/>
    <property type="match status" value="1"/>
</dbReference>
<sequence>MTIPNGSNTSTASSIESLDAFARQLYRRARTAGHAFAEIATVVRGLHTILKHLRVEAEDPDSLLNTSPTGDNRNSLYARQLAPIVEDCDFTLKQLETILEKYGGSGDSADDTETSYTDGGRRAGGRRGKEVEEREKDMIALIRTKLANQKTNIDIFLDTVQLHNPVKARRALQNTDAEQLDAIKDQVDEIATKLFHNRRDATSGEEDEDELWQQFSTELEKAGFSSEVLRNNKEVLRAYIRELDSHDVPVNEAPPSVRGLLGNGQAPPPPPPMKITPASYSDLEVSSPKESFHHFDNEKFSPDVKLARPTPNPAAAPPPLDPRVPQSLQPYYNRSQPPALYSQQSSRPSFEHHPSDTTSDTDSQSSQELAVISTRDLLAIDHRAADLMVSRMSGMHLGPPPSTQPPNYSYTPGSSSNRYLPAAPQPLPITAGETPSALVPGGHRPLSTSPGSQHLLGTSPRYVPDYSSSTTALSPTSPSTMTPPPAYGTSPTTPSFPYPYPSSAPPTVPTQPGQRYYSRLAPDSKGQEIPLDAKWTRIKRTLVSPVVLEKARVRYEARPDFVAVLGVVPRERIERWAVESAEIRDARRERRQRRRRDRGGDDDDGEKGGKGRD</sequence>
<accession>A0AA38R7P7</accession>
<feature type="compositionally biased region" description="Basic and acidic residues" evidence="1">
    <location>
        <begin position="578"/>
        <end position="588"/>
    </location>
</feature>
<proteinExistence type="predicted"/>
<feature type="region of interest" description="Disordered" evidence="1">
    <location>
        <begin position="392"/>
        <end position="523"/>
    </location>
</feature>